<sequence>MFALELSFAIVTPQSYLMDFFLTYLAAPIAIGLGLILRNSQQKKDRLRRSTWPTLITNYILGYFFLSLVVPIIFLWMNTAFVRHETLIFRGKVIHKEILEKRKAPNANLIYLWVSEAEENVSLDVPHDLYVQVPVGATFSACYKIGMFGIPFQWRKNYQGSCSYTYALSDA</sequence>
<comment type="caution">
    <text evidence="2">The sequence shown here is derived from an EMBL/GenBank/DDBJ whole genome shotgun (WGS) entry which is preliminary data.</text>
</comment>
<dbReference type="Proteomes" id="UP000620127">
    <property type="component" value="Unassembled WGS sequence"/>
</dbReference>
<accession>A0ABQ2XI65</accession>
<organism evidence="2 3">
    <name type="scientific">Undibacterium macrobrachii</name>
    <dbReference type="NCBI Taxonomy" id="1119058"/>
    <lineage>
        <taxon>Bacteria</taxon>
        <taxon>Pseudomonadati</taxon>
        <taxon>Pseudomonadota</taxon>
        <taxon>Betaproteobacteria</taxon>
        <taxon>Burkholderiales</taxon>
        <taxon>Oxalobacteraceae</taxon>
        <taxon>Undibacterium</taxon>
    </lineage>
</organism>
<keyword evidence="1" id="KW-1133">Transmembrane helix</keyword>
<feature type="transmembrane region" description="Helical" evidence="1">
    <location>
        <begin position="58"/>
        <end position="77"/>
    </location>
</feature>
<name>A0ABQ2XI65_9BURK</name>
<evidence type="ECO:0000313" key="2">
    <source>
        <dbReference type="EMBL" id="GGX17341.1"/>
    </source>
</evidence>
<evidence type="ECO:0000256" key="1">
    <source>
        <dbReference type="SAM" id="Phobius"/>
    </source>
</evidence>
<dbReference type="EMBL" id="BMYT01000004">
    <property type="protein sequence ID" value="GGX17341.1"/>
    <property type="molecule type" value="Genomic_DNA"/>
</dbReference>
<protein>
    <submittedName>
        <fullName evidence="2">Uncharacterized protein</fullName>
    </submittedName>
</protein>
<reference evidence="3" key="1">
    <citation type="journal article" date="2019" name="Int. J. Syst. Evol. Microbiol.">
        <title>The Global Catalogue of Microorganisms (GCM) 10K type strain sequencing project: providing services to taxonomists for standard genome sequencing and annotation.</title>
        <authorList>
            <consortium name="The Broad Institute Genomics Platform"/>
            <consortium name="The Broad Institute Genome Sequencing Center for Infectious Disease"/>
            <person name="Wu L."/>
            <person name="Ma J."/>
        </authorList>
    </citation>
    <scope>NUCLEOTIDE SEQUENCE [LARGE SCALE GENOMIC DNA]</scope>
    <source>
        <strain evidence="3">KCTC 23916</strain>
    </source>
</reference>
<gene>
    <name evidence="2" type="ORF">GCM10011282_24240</name>
</gene>
<keyword evidence="3" id="KW-1185">Reference proteome</keyword>
<feature type="transmembrane region" description="Helical" evidence="1">
    <location>
        <begin position="20"/>
        <end position="37"/>
    </location>
</feature>
<keyword evidence="1" id="KW-0472">Membrane</keyword>
<proteinExistence type="predicted"/>
<evidence type="ECO:0000313" key="3">
    <source>
        <dbReference type="Proteomes" id="UP000620127"/>
    </source>
</evidence>
<keyword evidence="1" id="KW-0812">Transmembrane</keyword>